<dbReference type="RefSeq" id="WP_232174941.1">
    <property type="nucleotide sequence ID" value="NZ_JAJPWV010000001.1"/>
</dbReference>
<proteinExistence type="predicted"/>
<accession>A0ABS8U0I9</accession>
<feature type="signal peptide" evidence="1">
    <location>
        <begin position="1"/>
        <end position="25"/>
    </location>
</feature>
<evidence type="ECO:0008006" key="4">
    <source>
        <dbReference type="Google" id="ProtNLM"/>
    </source>
</evidence>
<dbReference type="EMBL" id="JAJPWV010000001">
    <property type="protein sequence ID" value="MCD8739066.1"/>
    <property type="molecule type" value="Genomic_DNA"/>
</dbReference>
<organism evidence="2 3">
    <name type="scientific">Mucilaginibacter roseus</name>
    <dbReference type="NCBI Taxonomy" id="1528868"/>
    <lineage>
        <taxon>Bacteria</taxon>
        <taxon>Pseudomonadati</taxon>
        <taxon>Bacteroidota</taxon>
        <taxon>Sphingobacteriia</taxon>
        <taxon>Sphingobacteriales</taxon>
        <taxon>Sphingobacteriaceae</taxon>
        <taxon>Mucilaginibacter</taxon>
    </lineage>
</organism>
<feature type="chain" id="PRO_5046073121" description="DUF4468 domain-containing protein" evidence="1">
    <location>
        <begin position="26"/>
        <end position="148"/>
    </location>
</feature>
<name>A0ABS8U0I9_9SPHI</name>
<dbReference type="Proteomes" id="UP001199919">
    <property type="component" value="Unassembled WGS sequence"/>
</dbReference>
<evidence type="ECO:0000313" key="3">
    <source>
        <dbReference type="Proteomes" id="UP001199919"/>
    </source>
</evidence>
<sequence>MNHKILLATLISACLCVSASSPAAAQAKAYKQTKFTRNADTCFMRTLNFLEKQAYFIEAVDKASGYIKAKTYAKNSKVFSTKVGERTTISFLFRQAGNETLLSLNMYAETLRWGGSTQNKVISLEDKGIIDQPSVYRELIDQLAVEMH</sequence>
<protein>
    <recommendedName>
        <fullName evidence="4">DUF4468 domain-containing protein</fullName>
    </recommendedName>
</protein>
<evidence type="ECO:0000256" key="1">
    <source>
        <dbReference type="SAM" id="SignalP"/>
    </source>
</evidence>
<gene>
    <name evidence="2" type="ORF">LT679_00505</name>
</gene>
<comment type="caution">
    <text evidence="2">The sequence shown here is derived from an EMBL/GenBank/DDBJ whole genome shotgun (WGS) entry which is preliminary data.</text>
</comment>
<evidence type="ECO:0000313" key="2">
    <source>
        <dbReference type="EMBL" id="MCD8739066.1"/>
    </source>
</evidence>
<keyword evidence="1" id="KW-0732">Signal</keyword>
<keyword evidence="3" id="KW-1185">Reference proteome</keyword>
<reference evidence="2 3" key="1">
    <citation type="submission" date="2021-12" db="EMBL/GenBank/DDBJ databases">
        <title>Mucilaginibacter roseus genome.</title>
        <authorList>
            <person name="Ferreira J.R."/>
            <person name="Newman J.D."/>
        </authorList>
    </citation>
    <scope>NUCLEOTIDE SEQUENCE [LARGE SCALE GENOMIC DNA]</scope>
    <source>
        <strain evidence="2 3">LMG 28454</strain>
    </source>
</reference>